<name>A0AAN6VP59_9PEZI</name>
<gene>
    <name evidence="1" type="ORF">C8A00DRAFT_13709</name>
</gene>
<dbReference type="Proteomes" id="UP001302745">
    <property type="component" value="Unassembled WGS sequence"/>
</dbReference>
<organism evidence="1 2">
    <name type="scientific">Chaetomidium leptoderma</name>
    <dbReference type="NCBI Taxonomy" id="669021"/>
    <lineage>
        <taxon>Eukaryota</taxon>
        <taxon>Fungi</taxon>
        <taxon>Dikarya</taxon>
        <taxon>Ascomycota</taxon>
        <taxon>Pezizomycotina</taxon>
        <taxon>Sordariomycetes</taxon>
        <taxon>Sordariomycetidae</taxon>
        <taxon>Sordariales</taxon>
        <taxon>Chaetomiaceae</taxon>
        <taxon>Chaetomidium</taxon>
    </lineage>
</organism>
<dbReference type="EMBL" id="MU856892">
    <property type="protein sequence ID" value="KAK4155223.1"/>
    <property type="molecule type" value="Genomic_DNA"/>
</dbReference>
<evidence type="ECO:0000313" key="2">
    <source>
        <dbReference type="Proteomes" id="UP001302745"/>
    </source>
</evidence>
<sequence>MPKWEDIRDDLFEAIIQVQPAINKEQQSEIVELMRAKGHDMGWNAIRYKLAGTMAGRRVLQNWDAETHEAILLALIEHMKPTGGDWSAVVASLHGKGHTFTEGALVSSLSVITITMSKQPTSWDHEAHLALLQAVIAEAPPQPAEWDKICSRVATKGYTYTASAAM</sequence>
<evidence type="ECO:0000313" key="1">
    <source>
        <dbReference type="EMBL" id="KAK4155223.1"/>
    </source>
</evidence>
<proteinExistence type="predicted"/>
<accession>A0AAN6VP59</accession>
<protein>
    <submittedName>
        <fullName evidence="1">Uncharacterized protein</fullName>
    </submittedName>
</protein>
<reference evidence="1" key="1">
    <citation type="journal article" date="2023" name="Mol. Phylogenet. Evol.">
        <title>Genome-scale phylogeny and comparative genomics of the fungal order Sordariales.</title>
        <authorList>
            <person name="Hensen N."/>
            <person name="Bonometti L."/>
            <person name="Westerberg I."/>
            <person name="Brannstrom I.O."/>
            <person name="Guillou S."/>
            <person name="Cros-Aarteil S."/>
            <person name="Calhoun S."/>
            <person name="Haridas S."/>
            <person name="Kuo A."/>
            <person name="Mondo S."/>
            <person name="Pangilinan J."/>
            <person name="Riley R."/>
            <person name="LaButti K."/>
            <person name="Andreopoulos B."/>
            <person name="Lipzen A."/>
            <person name="Chen C."/>
            <person name="Yan M."/>
            <person name="Daum C."/>
            <person name="Ng V."/>
            <person name="Clum A."/>
            <person name="Steindorff A."/>
            <person name="Ohm R.A."/>
            <person name="Martin F."/>
            <person name="Silar P."/>
            <person name="Natvig D.O."/>
            <person name="Lalanne C."/>
            <person name="Gautier V."/>
            <person name="Ament-Velasquez S.L."/>
            <person name="Kruys A."/>
            <person name="Hutchinson M.I."/>
            <person name="Powell A.J."/>
            <person name="Barry K."/>
            <person name="Miller A.N."/>
            <person name="Grigoriev I.V."/>
            <person name="Debuchy R."/>
            <person name="Gladieux P."/>
            <person name="Hiltunen Thoren M."/>
            <person name="Johannesson H."/>
        </authorList>
    </citation>
    <scope>NUCLEOTIDE SEQUENCE</scope>
    <source>
        <strain evidence="1">CBS 538.74</strain>
    </source>
</reference>
<keyword evidence="2" id="KW-1185">Reference proteome</keyword>
<comment type="caution">
    <text evidence="1">The sequence shown here is derived from an EMBL/GenBank/DDBJ whole genome shotgun (WGS) entry which is preliminary data.</text>
</comment>
<reference evidence="1" key="2">
    <citation type="submission" date="2023-05" db="EMBL/GenBank/DDBJ databases">
        <authorList>
            <consortium name="Lawrence Berkeley National Laboratory"/>
            <person name="Steindorff A."/>
            <person name="Hensen N."/>
            <person name="Bonometti L."/>
            <person name="Westerberg I."/>
            <person name="Brannstrom I.O."/>
            <person name="Guillou S."/>
            <person name="Cros-Aarteil S."/>
            <person name="Calhoun S."/>
            <person name="Haridas S."/>
            <person name="Kuo A."/>
            <person name="Mondo S."/>
            <person name="Pangilinan J."/>
            <person name="Riley R."/>
            <person name="Labutti K."/>
            <person name="Andreopoulos B."/>
            <person name="Lipzen A."/>
            <person name="Chen C."/>
            <person name="Yanf M."/>
            <person name="Daum C."/>
            <person name="Ng V."/>
            <person name="Clum A."/>
            <person name="Ohm R."/>
            <person name="Martin F."/>
            <person name="Silar P."/>
            <person name="Natvig D."/>
            <person name="Lalanne C."/>
            <person name="Gautier V."/>
            <person name="Ament-Velasquez S.L."/>
            <person name="Kruys A."/>
            <person name="Hutchinson M.I."/>
            <person name="Powell A.J."/>
            <person name="Barry K."/>
            <person name="Miller A.N."/>
            <person name="Grigoriev I.V."/>
            <person name="Debuchy R."/>
            <person name="Gladieux P."/>
            <person name="Thoren M.H."/>
            <person name="Johannesson H."/>
        </authorList>
    </citation>
    <scope>NUCLEOTIDE SEQUENCE</scope>
    <source>
        <strain evidence="1">CBS 538.74</strain>
    </source>
</reference>
<dbReference type="AlphaFoldDB" id="A0AAN6VP59"/>